<dbReference type="Pfam" id="PF12833">
    <property type="entry name" value="HTH_18"/>
    <property type="match status" value="1"/>
</dbReference>
<dbReference type="InterPro" id="IPR009057">
    <property type="entry name" value="Homeodomain-like_sf"/>
</dbReference>
<dbReference type="InterPro" id="IPR011051">
    <property type="entry name" value="RmlC_Cupin_sf"/>
</dbReference>
<keyword evidence="6" id="KW-1185">Reference proteome</keyword>
<dbReference type="Gene3D" id="1.10.10.60">
    <property type="entry name" value="Homeodomain-like"/>
    <property type="match status" value="2"/>
</dbReference>
<dbReference type="SUPFAM" id="SSF51182">
    <property type="entry name" value="RmlC-like cupins"/>
    <property type="match status" value="1"/>
</dbReference>
<dbReference type="Proteomes" id="UP000269097">
    <property type="component" value="Chromosome"/>
</dbReference>
<feature type="domain" description="HTH araC/xylS-type" evidence="4">
    <location>
        <begin position="194"/>
        <end position="292"/>
    </location>
</feature>
<evidence type="ECO:0000313" key="6">
    <source>
        <dbReference type="Proteomes" id="UP000269097"/>
    </source>
</evidence>
<dbReference type="PANTHER" id="PTHR43280:SF28">
    <property type="entry name" value="HTH-TYPE TRANSCRIPTIONAL ACTIVATOR RHAS"/>
    <property type="match status" value="1"/>
</dbReference>
<dbReference type="SUPFAM" id="SSF46689">
    <property type="entry name" value="Homeodomain-like"/>
    <property type="match status" value="2"/>
</dbReference>
<dbReference type="EMBL" id="CP033433">
    <property type="protein sequence ID" value="AYQ71580.1"/>
    <property type="molecule type" value="Genomic_DNA"/>
</dbReference>
<dbReference type="Pfam" id="PF07883">
    <property type="entry name" value="Cupin_2"/>
    <property type="match status" value="1"/>
</dbReference>
<protein>
    <submittedName>
        <fullName evidence="5">AraC family transcriptional regulator</fullName>
    </submittedName>
</protein>
<organism evidence="5 6">
    <name type="scientific">Cohnella candidum</name>
    <dbReference type="NCBI Taxonomy" id="2674991"/>
    <lineage>
        <taxon>Bacteria</taxon>
        <taxon>Bacillati</taxon>
        <taxon>Bacillota</taxon>
        <taxon>Bacilli</taxon>
        <taxon>Bacillales</taxon>
        <taxon>Paenibacillaceae</taxon>
        <taxon>Cohnella</taxon>
    </lineage>
</organism>
<dbReference type="Gene3D" id="2.60.120.10">
    <property type="entry name" value="Jelly Rolls"/>
    <property type="match status" value="1"/>
</dbReference>
<evidence type="ECO:0000256" key="2">
    <source>
        <dbReference type="ARBA" id="ARBA00023125"/>
    </source>
</evidence>
<dbReference type="GO" id="GO:0003700">
    <property type="term" value="F:DNA-binding transcription factor activity"/>
    <property type="evidence" value="ECO:0007669"/>
    <property type="project" value="InterPro"/>
</dbReference>
<dbReference type="SMART" id="SM00342">
    <property type="entry name" value="HTH_ARAC"/>
    <property type="match status" value="1"/>
</dbReference>
<keyword evidence="1" id="KW-0805">Transcription regulation</keyword>
<evidence type="ECO:0000256" key="3">
    <source>
        <dbReference type="ARBA" id="ARBA00023163"/>
    </source>
</evidence>
<sequence>MSMTARKLGGLFPVDAEQEAGTEIQPHVYAYYFKQWRDFRMPEPHRHESTEIMFVMSGTCRVEVLDSAVELKKGEFIVIGFNVPHRLIVENSCRMLNLEFGFRPGNLGTLSFRQLRAGEPELEDLLAEPAPYLVLRDPDDVYHSLKSLVLELDAHGTQGSGLSHVLFAQLLIRIARLREEQAADQGRPEDRYVRQSLDFLSQNYDRDIRVTDVASAVNLHPGYLQRIFKSATGRTLIDALTDIRMEKAKMLLKQTNIPVTEIYDYVGIRSRQYFHAVFKKHTNRTPLEYRQSEGVQLWGY</sequence>
<dbReference type="KEGG" id="coh:EAV92_02655"/>
<dbReference type="InterPro" id="IPR014710">
    <property type="entry name" value="RmlC-like_jellyroll"/>
</dbReference>
<dbReference type="InterPro" id="IPR018060">
    <property type="entry name" value="HTH_AraC"/>
</dbReference>
<evidence type="ECO:0000313" key="5">
    <source>
        <dbReference type="EMBL" id="AYQ71580.1"/>
    </source>
</evidence>
<accession>A0A3G3JTM3</accession>
<dbReference type="AlphaFoldDB" id="A0A3G3JTM3"/>
<keyword evidence="2" id="KW-0238">DNA-binding</keyword>
<dbReference type="GO" id="GO:0043565">
    <property type="term" value="F:sequence-specific DNA binding"/>
    <property type="evidence" value="ECO:0007669"/>
    <property type="project" value="InterPro"/>
</dbReference>
<reference evidence="5 6" key="1">
    <citation type="submission" date="2018-10" db="EMBL/GenBank/DDBJ databases">
        <title>Genome Sequence of Cohnella sp.</title>
        <authorList>
            <person name="Srinivasan S."/>
            <person name="Kim M.K."/>
        </authorList>
    </citation>
    <scope>NUCLEOTIDE SEQUENCE [LARGE SCALE GENOMIC DNA]</scope>
    <source>
        <strain evidence="5 6">18JY8-7</strain>
    </source>
</reference>
<dbReference type="InterPro" id="IPR013096">
    <property type="entry name" value="Cupin_2"/>
</dbReference>
<keyword evidence="3" id="KW-0804">Transcription</keyword>
<evidence type="ECO:0000259" key="4">
    <source>
        <dbReference type="PROSITE" id="PS01124"/>
    </source>
</evidence>
<proteinExistence type="predicted"/>
<name>A0A3G3JTM3_9BACL</name>
<dbReference type="PROSITE" id="PS01124">
    <property type="entry name" value="HTH_ARAC_FAMILY_2"/>
    <property type="match status" value="1"/>
</dbReference>
<evidence type="ECO:0000256" key="1">
    <source>
        <dbReference type="ARBA" id="ARBA00023015"/>
    </source>
</evidence>
<gene>
    <name evidence="5" type="ORF">EAV92_02655</name>
</gene>
<dbReference type="PANTHER" id="PTHR43280">
    <property type="entry name" value="ARAC-FAMILY TRANSCRIPTIONAL REGULATOR"/>
    <property type="match status" value="1"/>
</dbReference>